<comment type="caution">
    <text evidence="1">The sequence shown here is derived from an EMBL/GenBank/DDBJ whole genome shotgun (WGS) entry which is preliminary data.</text>
</comment>
<reference evidence="1" key="1">
    <citation type="journal article" date="2014" name="Front. Microbiol.">
        <title>High frequency of phylogenetically diverse reductive dehalogenase-homologous genes in deep subseafloor sedimentary metagenomes.</title>
        <authorList>
            <person name="Kawai M."/>
            <person name="Futagami T."/>
            <person name="Toyoda A."/>
            <person name="Takaki Y."/>
            <person name="Nishi S."/>
            <person name="Hori S."/>
            <person name="Arai W."/>
            <person name="Tsubouchi T."/>
            <person name="Morono Y."/>
            <person name="Uchiyama I."/>
            <person name="Ito T."/>
            <person name="Fujiyama A."/>
            <person name="Inagaki F."/>
            <person name="Takami H."/>
        </authorList>
    </citation>
    <scope>NUCLEOTIDE SEQUENCE</scope>
    <source>
        <strain evidence="1">Expedition CK06-06</strain>
    </source>
</reference>
<feature type="non-terminal residue" evidence="1">
    <location>
        <position position="1"/>
    </location>
</feature>
<organism evidence="1">
    <name type="scientific">marine sediment metagenome</name>
    <dbReference type="NCBI Taxonomy" id="412755"/>
    <lineage>
        <taxon>unclassified sequences</taxon>
        <taxon>metagenomes</taxon>
        <taxon>ecological metagenomes</taxon>
    </lineage>
</organism>
<dbReference type="AlphaFoldDB" id="X0RKF0"/>
<protein>
    <submittedName>
        <fullName evidence="1">Uncharacterized protein</fullName>
    </submittedName>
</protein>
<name>X0RKF0_9ZZZZ</name>
<gene>
    <name evidence="1" type="ORF">S01H1_04881</name>
</gene>
<proteinExistence type="predicted"/>
<dbReference type="EMBL" id="BARS01002554">
    <property type="protein sequence ID" value="GAF69268.1"/>
    <property type="molecule type" value="Genomic_DNA"/>
</dbReference>
<evidence type="ECO:0000313" key="1">
    <source>
        <dbReference type="EMBL" id="GAF69268.1"/>
    </source>
</evidence>
<accession>X0RKF0</accession>
<sequence length="40" mass="4206">DANKAGLGIDLALETGAISERYDGSTGSFVYWVSDRVCAP</sequence>